<feature type="region of interest" description="Disordered" evidence="1">
    <location>
        <begin position="412"/>
        <end position="452"/>
    </location>
</feature>
<feature type="compositionally biased region" description="Low complexity" evidence="1">
    <location>
        <begin position="148"/>
        <end position="161"/>
    </location>
</feature>
<reference evidence="2 3" key="1">
    <citation type="journal article" date="2016" name="Genome Biol. Evol.">
        <title>Divergent and convergent evolution of fungal pathogenicity.</title>
        <authorList>
            <person name="Shang Y."/>
            <person name="Xiao G."/>
            <person name="Zheng P."/>
            <person name="Cen K."/>
            <person name="Zhan S."/>
            <person name="Wang C."/>
        </authorList>
    </citation>
    <scope>NUCLEOTIDE SEQUENCE [LARGE SCALE GENOMIC DNA]</scope>
    <source>
        <strain evidence="2 3">RCEF 4871</strain>
    </source>
</reference>
<accession>A0A162HSD5</accession>
<feature type="compositionally biased region" description="Pro residues" evidence="1">
    <location>
        <begin position="372"/>
        <end position="382"/>
    </location>
</feature>
<evidence type="ECO:0000256" key="1">
    <source>
        <dbReference type="SAM" id="MobiDB-lite"/>
    </source>
</evidence>
<comment type="caution">
    <text evidence="2">The sequence shown here is derived from an EMBL/GenBank/DDBJ whole genome shotgun (WGS) entry which is preliminary data.</text>
</comment>
<protein>
    <submittedName>
        <fullName evidence="2">Uncharacterized protein</fullName>
    </submittedName>
</protein>
<evidence type="ECO:0000313" key="2">
    <source>
        <dbReference type="EMBL" id="OAA42565.1"/>
    </source>
</evidence>
<dbReference type="AlphaFoldDB" id="A0A162HSD5"/>
<feature type="region of interest" description="Disordered" evidence="1">
    <location>
        <begin position="1"/>
        <end position="165"/>
    </location>
</feature>
<feature type="region of interest" description="Disordered" evidence="1">
    <location>
        <begin position="274"/>
        <end position="395"/>
    </location>
</feature>
<feature type="compositionally biased region" description="Low complexity" evidence="1">
    <location>
        <begin position="360"/>
        <end position="371"/>
    </location>
</feature>
<feature type="compositionally biased region" description="Polar residues" evidence="1">
    <location>
        <begin position="22"/>
        <end position="34"/>
    </location>
</feature>
<organism evidence="2 3">
    <name type="scientific">Metarhizium rileyi (strain RCEF 4871)</name>
    <name type="common">Nomuraea rileyi</name>
    <dbReference type="NCBI Taxonomy" id="1649241"/>
    <lineage>
        <taxon>Eukaryota</taxon>
        <taxon>Fungi</taxon>
        <taxon>Dikarya</taxon>
        <taxon>Ascomycota</taxon>
        <taxon>Pezizomycotina</taxon>
        <taxon>Sordariomycetes</taxon>
        <taxon>Hypocreomycetidae</taxon>
        <taxon>Hypocreales</taxon>
        <taxon>Clavicipitaceae</taxon>
        <taxon>Metarhizium</taxon>
    </lineage>
</organism>
<feature type="compositionally biased region" description="Polar residues" evidence="1">
    <location>
        <begin position="274"/>
        <end position="285"/>
    </location>
</feature>
<feature type="compositionally biased region" description="Basic and acidic residues" evidence="1">
    <location>
        <begin position="427"/>
        <end position="437"/>
    </location>
</feature>
<gene>
    <name evidence="2" type="ORF">NOR_04696</name>
</gene>
<feature type="compositionally biased region" description="Low complexity" evidence="1">
    <location>
        <begin position="292"/>
        <end position="301"/>
    </location>
</feature>
<dbReference type="EMBL" id="AZHC01000013">
    <property type="protein sequence ID" value="OAA42565.1"/>
    <property type="molecule type" value="Genomic_DNA"/>
</dbReference>
<sequence length="484" mass="53104">MKPSVPLEKPAQSRETRRGHKYSTSMPANMQSYANRPLPPLPPPSSSAPRAMTPQPRRRSSTMAVESIPVFAFQGSFPVNRKSSRRAEAPIPTPRQLPSVAASSSPKSSQVHGYSYAASTRSRRSSQQKIYQLTGMDVDVMDDQSFPSGGADSDSSSTGSGVKLDEPATYEVPEYYLVPVLEADVDGSSSRGSSWGPMSPELAVMPPPLNLYKQPMRDDNEKQPGGLNASFTQMHLEDGIIRPWDPAYGQFSDHRAAGEYHQFTAQLANMNSVQFGDNSLQPSTPQKKKRSSLSFAFSAASRFRRRETPQPIDTAATTIQPRGLLHPSYQPKQQQQSTLQSHSPSSDGSSRMALPPLSCSAPSTPILALASAPPPRPSPAPPLVSAWDTDSDDDDGHVMSNLKDWFASRTHEDGKLHRRTSSASRVGSDRQSTDLKQDQMGQSITRPADRHKQIQMEKAAKRREQMKPQMKVVPEGIILHNVHL</sequence>
<name>A0A162HSD5_METRR</name>
<feature type="compositionally biased region" description="Low complexity" evidence="1">
    <location>
        <begin position="327"/>
        <end position="346"/>
    </location>
</feature>
<feature type="compositionally biased region" description="Pro residues" evidence="1">
    <location>
        <begin position="37"/>
        <end position="46"/>
    </location>
</feature>
<proteinExistence type="predicted"/>
<dbReference type="OrthoDB" id="4959863at2759"/>
<dbReference type="Proteomes" id="UP000243498">
    <property type="component" value="Unassembled WGS sequence"/>
</dbReference>
<dbReference type="OMA" id="RTQIKMI"/>
<evidence type="ECO:0000313" key="3">
    <source>
        <dbReference type="Proteomes" id="UP000243498"/>
    </source>
</evidence>
<feature type="compositionally biased region" description="Low complexity" evidence="1">
    <location>
        <begin position="98"/>
        <end position="120"/>
    </location>
</feature>
<keyword evidence="3" id="KW-1185">Reference proteome</keyword>